<evidence type="ECO:0000256" key="2">
    <source>
        <dbReference type="ARBA" id="ARBA00022475"/>
    </source>
</evidence>
<dbReference type="SUPFAM" id="SSF52540">
    <property type="entry name" value="P-loop containing nucleoside triphosphate hydrolases"/>
    <property type="match status" value="1"/>
</dbReference>
<dbReference type="InterPro" id="IPR017871">
    <property type="entry name" value="ABC_transporter-like_CS"/>
</dbReference>
<protein>
    <submittedName>
        <fullName evidence="8">ABC transporter ATP-binding protein</fullName>
    </submittedName>
</protein>
<dbReference type="SMART" id="SM00382">
    <property type="entry name" value="AAA"/>
    <property type="match status" value="1"/>
</dbReference>
<dbReference type="Pfam" id="PF00005">
    <property type="entry name" value="ABC_tran"/>
    <property type="match status" value="1"/>
</dbReference>
<dbReference type="Gene3D" id="2.40.50.140">
    <property type="entry name" value="Nucleic acid-binding proteins"/>
    <property type="match status" value="1"/>
</dbReference>
<accession>A0A844FAY0</accession>
<evidence type="ECO:0000256" key="5">
    <source>
        <dbReference type="ARBA" id="ARBA00022967"/>
    </source>
</evidence>
<dbReference type="GO" id="GO:0140359">
    <property type="term" value="F:ABC-type transporter activity"/>
    <property type="evidence" value="ECO:0007669"/>
    <property type="project" value="UniProtKB-ARBA"/>
</dbReference>
<dbReference type="InterPro" id="IPR003593">
    <property type="entry name" value="AAA+_ATPase"/>
</dbReference>
<dbReference type="AlphaFoldDB" id="A0A844FAY0"/>
<dbReference type="FunFam" id="3.40.50.300:FF:000042">
    <property type="entry name" value="Maltose/maltodextrin ABC transporter, ATP-binding protein"/>
    <property type="match status" value="1"/>
</dbReference>
<dbReference type="InterPro" id="IPR008995">
    <property type="entry name" value="Mo/tungstate-bd_C_term_dom"/>
</dbReference>
<keyword evidence="3" id="KW-0547">Nucleotide-binding</keyword>
<evidence type="ECO:0000259" key="7">
    <source>
        <dbReference type="PROSITE" id="PS50893"/>
    </source>
</evidence>
<dbReference type="EMBL" id="VUMB01000038">
    <property type="protein sequence ID" value="MSS41497.1"/>
    <property type="molecule type" value="Genomic_DNA"/>
</dbReference>
<dbReference type="GO" id="GO:0005524">
    <property type="term" value="F:ATP binding"/>
    <property type="evidence" value="ECO:0007669"/>
    <property type="project" value="UniProtKB-KW"/>
</dbReference>
<dbReference type="GO" id="GO:0055052">
    <property type="term" value="C:ATP-binding cassette (ABC) transporter complex, substrate-binding subunit-containing"/>
    <property type="evidence" value="ECO:0007669"/>
    <property type="project" value="TreeGrafter"/>
</dbReference>
<evidence type="ECO:0000256" key="6">
    <source>
        <dbReference type="ARBA" id="ARBA00023136"/>
    </source>
</evidence>
<evidence type="ECO:0000313" key="8">
    <source>
        <dbReference type="EMBL" id="MSS41497.1"/>
    </source>
</evidence>
<dbReference type="Gene3D" id="3.40.50.300">
    <property type="entry name" value="P-loop containing nucleotide triphosphate hydrolases"/>
    <property type="match status" value="1"/>
</dbReference>
<dbReference type="InterPro" id="IPR012340">
    <property type="entry name" value="NA-bd_OB-fold"/>
</dbReference>
<dbReference type="SUPFAM" id="SSF50331">
    <property type="entry name" value="MOP-like"/>
    <property type="match status" value="1"/>
</dbReference>
<evidence type="ECO:0000256" key="1">
    <source>
        <dbReference type="ARBA" id="ARBA00022448"/>
    </source>
</evidence>
<dbReference type="InterPro" id="IPR027417">
    <property type="entry name" value="P-loop_NTPase"/>
</dbReference>
<dbReference type="PANTHER" id="PTHR43875">
    <property type="entry name" value="MALTODEXTRIN IMPORT ATP-BINDING PROTEIN MSMX"/>
    <property type="match status" value="1"/>
</dbReference>
<keyword evidence="4 8" id="KW-0067">ATP-binding</keyword>
<feature type="domain" description="ABC transporter" evidence="7">
    <location>
        <begin position="4"/>
        <end position="245"/>
    </location>
</feature>
<dbReference type="PROSITE" id="PS50893">
    <property type="entry name" value="ABC_TRANSPORTER_2"/>
    <property type="match status" value="1"/>
</dbReference>
<reference evidence="8 9" key="1">
    <citation type="submission" date="2019-08" db="EMBL/GenBank/DDBJ databases">
        <title>In-depth cultivation of the pig gut microbiome towards novel bacterial diversity and tailored functional studies.</title>
        <authorList>
            <person name="Wylensek D."/>
            <person name="Hitch T.C.A."/>
            <person name="Clavel T."/>
        </authorList>
    </citation>
    <scope>NUCLEOTIDE SEQUENCE [LARGE SCALE GENOMIC DNA]</scope>
    <source>
        <strain evidence="8 9">BL-389-WT-3D</strain>
    </source>
</reference>
<dbReference type="InterPro" id="IPR003439">
    <property type="entry name" value="ABC_transporter-like_ATP-bd"/>
</dbReference>
<keyword evidence="6" id="KW-0472">Membrane</keyword>
<name>A0A844FAY0_CLOSV</name>
<dbReference type="RefSeq" id="WP_154323171.1">
    <property type="nucleotide sequence ID" value="NZ_CP045695.1"/>
</dbReference>
<evidence type="ECO:0000313" key="9">
    <source>
        <dbReference type="Proteomes" id="UP000462363"/>
    </source>
</evidence>
<sequence>MAGLTIKHLYKRYDNDGKKKKGAKLNDYAVNDLNLECEQGEFIALLGPSGCGKTTTLRMTAGLETITKGEIYIGDTLVNNLHPKDRHIGLAFEDYAMYPPLTVYDNIAFNLKAKGVDKAEIDKRVREIAPLMQCNDLLDKMPVKLSGGQKQRVNIARAIIRRPELLLMDEPLSHLDGKARQAMRTEIKRLINEIKCTTIYVTHDQLEAMSLADKIAIINFGVLQQFGTPAEVYDDPVNEFVASFIGEPPMNILETTIVGEGEKFFFTFEGSGLKIAVPKRYNNVVSNGFKCKMGVRPMDVLIGGPDSVGTSEKVATFENLGDERHIGIHVGDTLLMLITDDETRYKAGDIIKLEVRGEKTHLFDLETGNRIREK</sequence>
<dbReference type="InterPro" id="IPR047641">
    <property type="entry name" value="ABC_transpr_MalK/UgpC-like"/>
</dbReference>
<keyword evidence="1" id="KW-0813">Transport</keyword>
<dbReference type="PANTHER" id="PTHR43875:SF15">
    <property type="entry name" value="TREHALOSE IMPORT ATP-BINDING PROTEIN SUGC"/>
    <property type="match status" value="1"/>
</dbReference>
<dbReference type="Gene3D" id="2.40.50.100">
    <property type="match status" value="1"/>
</dbReference>
<gene>
    <name evidence="8" type="ORF">FYJ37_14420</name>
</gene>
<keyword evidence="2" id="KW-1003">Cell membrane</keyword>
<dbReference type="PROSITE" id="PS00211">
    <property type="entry name" value="ABC_TRANSPORTER_1"/>
    <property type="match status" value="1"/>
</dbReference>
<evidence type="ECO:0000256" key="4">
    <source>
        <dbReference type="ARBA" id="ARBA00022840"/>
    </source>
</evidence>
<organism evidence="8 9">
    <name type="scientific">Clostridium scindens (strain JCM 10418 / VPI 12708)</name>
    <dbReference type="NCBI Taxonomy" id="29347"/>
    <lineage>
        <taxon>Bacteria</taxon>
        <taxon>Bacillati</taxon>
        <taxon>Bacillota</taxon>
        <taxon>Clostridia</taxon>
        <taxon>Lachnospirales</taxon>
        <taxon>Lachnospiraceae</taxon>
    </lineage>
</organism>
<proteinExistence type="predicted"/>
<dbReference type="Proteomes" id="UP000462363">
    <property type="component" value="Unassembled WGS sequence"/>
</dbReference>
<evidence type="ECO:0000256" key="3">
    <source>
        <dbReference type="ARBA" id="ARBA00022741"/>
    </source>
</evidence>
<comment type="caution">
    <text evidence="8">The sequence shown here is derived from an EMBL/GenBank/DDBJ whole genome shotgun (WGS) entry which is preliminary data.</text>
</comment>
<keyword evidence="5" id="KW-1278">Translocase</keyword>
<dbReference type="GO" id="GO:0016887">
    <property type="term" value="F:ATP hydrolysis activity"/>
    <property type="evidence" value="ECO:0007669"/>
    <property type="project" value="InterPro"/>
</dbReference>